<comment type="caution">
    <text evidence="9">The sequence shown here is derived from an EMBL/GenBank/DDBJ whole genome shotgun (WGS) entry which is preliminary data.</text>
</comment>
<dbReference type="GO" id="GO:0000981">
    <property type="term" value="F:DNA-binding transcription factor activity, RNA polymerase II-specific"/>
    <property type="evidence" value="ECO:0007669"/>
    <property type="project" value="InterPro"/>
</dbReference>
<keyword evidence="5" id="KW-0804">Transcription</keyword>
<evidence type="ECO:0000256" key="6">
    <source>
        <dbReference type="ARBA" id="ARBA00023242"/>
    </source>
</evidence>
<dbReference type="PROSITE" id="PS00463">
    <property type="entry name" value="ZN2_CY6_FUNGAL_1"/>
    <property type="match status" value="1"/>
</dbReference>
<keyword evidence="1" id="KW-0479">Metal-binding</keyword>
<dbReference type="Gene3D" id="4.10.240.10">
    <property type="entry name" value="Zn(2)-C6 fungal-type DNA-binding domain"/>
    <property type="match status" value="1"/>
</dbReference>
<dbReference type="PROSITE" id="PS50048">
    <property type="entry name" value="ZN2_CY6_FUNGAL_2"/>
    <property type="match status" value="1"/>
</dbReference>
<dbReference type="PRINTS" id="PR00755">
    <property type="entry name" value="AFLATOXINBRP"/>
</dbReference>
<proteinExistence type="predicted"/>
<gene>
    <name evidence="9" type="ORF">N7494_003113</name>
</gene>
<dbReference type="PANTHER" id="PTHR36206:SF14">
    <property type="entry name" value="ZN(2)-C6 FUNGAL-TYPE DOMAIN-CONTAINING PROTEIN-RELATED"/>
    <property type="match status" value="1"/>
</dbReference>
<evidence type="ECO:0000256" key="5">
    <source>
        <dbReference type="ARBA" id="ARBA00023163"/>
    </source>
</evidence>
<dbReference type="Pfam" id="PF00172">
    <property type="entry name" value="Zn_clus"/>
    <property type="match status" value="1"/>
</dbReference>
<keyword evidence="4" id="KW-0238">DNA-binding</keyword>
<organism evidence="9 10">
    <name type="scientific">Penicillium frequentans</name>
    <dbReference type="NCBI Taxonomy" id="3151616"/>
    <lineage>
        <taxon>Eukaryota</taxon>
        <taxon>Fungi</taxon>
        <taxon>Dikarya</taxon>
        <taxon>Ascomycota</taxon>
        <taxon>Pezizomycotina</taxon>
        <taxon>Eurotiomycetes</taxon>
        <taxon>Eurotiomycetidae</taxon>
        <taxon>Eurotiales</taxon>
        <taxon>Aspergillaceae</taxon>
        <taxon>Penicillium</taxon>
    </lineage>
</organism>
<accession>A0AAD6GL20</accession>
<dbReference type="InterPro" id="IPR036864">
    <property type="entry name" value="Zn2-C6_fun-type_DNA-bd_sf"/>
</dbReference>
<keyword evidence="3" id="KW-0805">Transcription regulation</keyword>
<keyword evidence="6" id="KW-0539">Nucleus</keyword>
<dbReference type="CDD" id="cd00067">
    <property type="entry name" value="GAL4"/>
    <property type="match status" value="1"/>
</dbReference>
<evidence type="ECO:0000256" key="2">
    <source>
        <dbReference type="ARBA" id="ARBA00022833"/>
    </source>
</evidence>
<feature type="region of interest" description="Disordered" evidence="7">
    <location>
        <begin position="48"/>
        <end position="73"/>
    </location>
</feature>
<keyword evidence="10" id="KW-1185">Reference proteome</keyword>
<reference evidence="9 10" key="1">
    <citation type="journal article" date="2023" name="IMA Fungus">
        <title>Comparative genomic study of the Penicillium genus elucidates a diverse pangenome and 15 lateral gene transfer events.</title>
        <authorList>
            <person name="Petersen C."/>
            <person name="Sorensen T."/>
            <person name="Nielsen M.R."/>
            <person name="Sondergaard T.E."/>
            <person name="Sorensen J.L."/>
            <person name="Fitzpatrick D.A."/>
            <person name="Frisvad J.C."/>
            <person name="Nielsen K.L."/>
        </authorList>
    </citation>
    <scope>NUCLEOTIDE SEQUENCE [LARGE SCALE GENOMIC DNA]</scope>
    <source>
        <strain evidence="9 10">IBT 35679</strain>
    </source>
</reference>
<dbReference type="GO" id="GO:0008270">
    <property type="term" value="F:zinc ion binding"/>
    <property type="evidence" value="ECO:0007669"/>
    <property type="project" value="InterPro"/>
</dbReference>
<dbReference type="PANTHER" id="PTHR36206">
    <property type="entry name" value="ASPERCRYPTIN BIOSYNTHESIS CLUSTER-SPECIFIC TRANSCRIPTION REGULATOR ATNN-RELATED"/>
    <property type="match status" value="1"/>
</dbReference>
<sequence length="563" mass="62568">MTIDFLTSRRLGATKSRSGCRTCKIRRVKCGEEKPTCLRCTSTGRKCDYERDRSSLDPPSLSTSLSTSPDSGGRERRAFEYYFQHAARYLAGGMKVDFWTKVVPQICRSEPAIWDGIIAISALFEHPNQCLDFPLLRDRRKSSHDLNQIQQEALTWYSRSISTVHAQINRGSADPYIALISCVLFICVETMQGRMEEALQLFGQGVTLIVDLRTQVSHGKMSLSKMVLLEHTIIPLFLRLGSISLTISGMPPSGIFSFADNNIGLGFSSVEHARSTMVILAAEIIIFEREAVVHLRAIGANSVGTNMVARKQALRARLLEWHETYANFCQSYDGSSTTVQSDPLLLIYHAAASITLTGCLTSLETVFDAHLGDFTAIVEQATLILDASRRLDGSQPPFTFESGVGVPLFLTALKCRHPSLRRKALQSLRDAPPMQGFFKCAPSALMAETFMMLEEGYTPASSLVNATVARRIENTDLCGLPVSLPTPGVFDTQEIPVPEEARIFYYCIFRPQKWCPQGVALEEVAKFDCGPDQLFLHFSRNNFDTDSKTWRQVFECIPLGGGL</sequence>
<evidence type="ECO:0000313" key="9">
    <source>
        <dbReference type="EMBL" id="KAJ5553735.1"/>
    </source>
</evidence>
<dbReference type="Proteomes" id="UP001220324">
    <property type="component" value="Unassembled WGS sequence"/>
</dbReference>
<evidence type="ECO:0000256" key="3">
    <source>
        <dbReference type="ARBA" id="ARBA00023015"/>
    </source>
</evidence>
<keyword evidence="2" id="KW-0862">Zinc</keyword>
<evidence type="ECO:0000256" key="7">
    <source>
        <dbReference type="SAM" id="MobiDB-lite"/>
    </source>
</evidence>
<evidence type="ECO:0000259" key="8">
    <source>
        <dbReference type="PROSITE" id="PS50048"/>
    </source>
</evidence>
<protein>
    <submittedName>
        <fullName evidence="9">Transcriptional regulator family: Fungal Specific TF</fullName>
    </submittedName>
</protein>
<evidence type="ECO:0000313" key="10">
    <source>
        <dbReference type="Proteomes" id="UP001220324"/>
    </source>
</evidence>
<feature type="compositionally biased region" description="Low complexity" evidence="7">
    <location>
        <begin position="56"/>
        <end position="71"/>
    </location>
</feature>
<dbReference type="GO" id="GO:0003677">
    <property type="term" value="F:DNA binding"/>
    <property type="evidence" value="ECO:0007669"/>
    <property type="project" value="UniProtKB-KW"/>
</dbReference>
<dbReference type="AlphaFoldDB" id="A0AAD6GL20"/>
<evidence type="ECO:0000256" key="1">
    <source>
        <dbReference type="ARBA" id="ARBA00022723"/>
    </source>
</evidence>
<dbReference type="SMART" id="SM00066">
    <property type="entry name" value="GAL4"/>
    <property type="match status" value="1"/>
</dbReference>
<feature type="domain" description="Zn(2)-C6 fungal-type" evidence="8">
    <location>
        <begin position="19"/>
        <end position="49"/>
    </location>
</feature>
<dbReference type="InterPro" id="IPR001138">
    <property type="entry name" value="Zn2Cys6_DnaBD"/>
</dbReference>
<evidence type="ECO:0000256" key="4">
    <source>
        <dbReference type="ARBA" id="ARBA00023125"/>
    </source>
</evidence>
<dbReference type="SUPFAM" id="SSF57701">
    <property type="entry name" value="Zn2/Cys6 DNA-binding domain"/>
    <property type="match status" value="1"/>
</dbReference>
<dbReference type="EMBL" id="JAQIZZ010000002">
    <property type="protein sequence ID" value="KAJ5553735.1"/>
    <property type="molecule type" value="Genomic_DNA"/>
</dbReference>
<name>A0AAD6GL20_9EURO</name>
<dbReference type="InterPro" id="IPR052360">
    <property type="entry name" value="Transcr_Regulatory_Proteins"/>
</dbReference>